<evidence type="ECO:0000259" key="2">
    <source>
        <dbReference type="Pfam" id="PF01648"/>
    </source>
</evidence>
<feature type="domain" description="4'-phosphopantetheinyl transferase N-terminal" evidence="3">
    <location>
        <begin position="18"/>
        <end position="88"/>
    </location>
</feature>
<dbReference type="SUPFAM" id="SSF56214">
    <property type="entry name" value="4'-phosphopantetheinyl transferase"/>
    <property type="match status" value="2"/>
</dbReference>
<accession>A0A5J6VI13</accession>
<feature type="domain" description="4'-phosphopantetheinyl transferase" evidence="2">
    <location>
        <begin position="100"/>
        <end position="178"/>
    </location>
</feature>
<dbReference type="Pfam" id="PF01648">
    <property type="entry name" value="ACPS"/>
    <property type="match status" value="1"/>
</dbReference>
<dbReference type="InterPro" id="IPR050559">
    <property type="entry name" value="P-Pant_transferase_sf"/>
</dbReference>
<dbReference type="Gene3D" id="3.90.470.20">
    <property type="entry name" value="4'-phosphopantetheinyl transferase domain"/>
    <property type="match status" value="1"/>
</dbReference>
<evidence type="ECO:0000259" key="3">
    <source>
        <dbReference type="Pfam" id="PF22624"/>
    </source>
</evidence>
<dbReference type="InterPro" id="IPR008278">
    <property type="entry name" value="4-PPantetheinyl_Trfase_dom"/>
</dbReference>
<dbReference type="PANTHER" id="PTHR12215:SF10">
    <property type="entry name" value="L-AMINOADIPATE-SEMIALDEHYDE DEHYDROGENASE-PHOSPHOPANTETHEINYL TRANSFERASE"/>
    <property type="match status" value="1"/>
</dbReference>
<dbReference type="InterPro" id="IPR037143">
    <property type="entry name" value="4-PPantetheinyl_Trfase_dom_sf"/>
</dbReference>
<keyword evidence="1 4" id="KW-0808">Transferase</keyword>
<dbReference type="GO" id="GO:0008897">
    <property type="term" value="F:holo-[acyl-carrier-protein] synthase activity"/>
    <property type="evidence" value="ECO:0007669"/>
    <property type="project" value="InterPro"/>
</dbReference>
<dbReference type="InterPro" id="IPR055066">
    <property type="entry name" value="AASDHPPT_N"/>
</dbReference>
<dbReference type="EMBL" id="MN448271">
    <property type="protein sequence ID" value="QFG73835.1"/>
    <property type="molecule type" value="Genomic_DNA"/>
</dbReference>
<dbReference type="GO" id="GO:0000287">
    <property type="term" value="F:magnesium ion binding"/>
    <property type="evidence" value="ECO:0007669"/>
    <property type="project" value="InterPro"/>
</dbReference>
<proteinExistence type="predicted"/>
<evidence type="ECO:0000313" key="4">
    <source>
        <dbReference type="EMBL" id="QFG73835.1"/>
    </source>
</evidence>
<name>A0A5J6VI13_9VIRU</name>
<dbReference type="PANTHER" id="PTHR12215">
    <property type="entry name" value="PHOSPHOPANTETHEINE TRANSFERASE"/>
    <property type="match status" value="1"/>
</dbReference>
<reference evidence="4" key="1">
    <citation type="journal article" date="2019" name="Philos. Trans. R. Soc. Lond., B, Biol. Sci.">
        <title>Targeted metagenomic recovery of four divergent viruses reveals shared and distinctive characteristics of giant viruses of marine eukaryotes.</title>
        <authorList>
            <person name="Needham D.M."/>
            <person name="Poirier C."/>
            <person name="Hehenberger E."/>
            <person name="Jimenez V."/>
            <person name="Swalwell J.E."/>
            <person name="Santoro A.E."/>
            <person name="Worden A.Z."/>
        </authorList>
    </citation>
    <scope>NUCLEOTIDE SEQUENCE</scope>
    <source>
        <strain evidence="4">OPacV-662</strain>
    </source>
</reference>
<protein>
    <submittedName>
        <fullName evidence="4">4'-phosphopantetheinyl transferase superfamily protein</fullName>
    </submittedName>
</protein>
<dbReference type="GO" id="GO:0019878">
    <property type="term" value="P:lysine biosynthetic process via aminoadipic acid"/>
    <property type="evidence" value="ECO:0007669"/>
    <property type="project" value="TreeGrafter"/>
</dbReference>
<dbReference type="Pfam" id="PF22624">
    <property type="entry name" value="AASDHPPT_N"/>
    <property type="match status" value="1"/>
</dbReference>
<evidence type="ECO:0000256" key="1">
    <source>
        <dbReference type="ARBA" id="ARBA00022679"/>
    </source>
</evidence>
<organism evidence="4">
    <name type="scientific">Megaviridae environmental sample</name>
    <dbReference type="NCBI Taxonomy" id="1737588"/>
    <lineage>
        <taxon>Viruses</taxon>
        <taxon>Varidnaviria</taxon>
        <taxon>Bamfordvirae</taxon>
        <taxon>Nucleocytoviricota</taxon>
        <taxon>Megaviricetes</taxon>
        <taxon>Imitervirales</taxon>
        <taxon>Mimiviridae</taxon>
        <taxon>environmental samples</taxon>
    </lineage>
</organism>
<sequence length="218" mass="25636">MKVWLCSTKCTLDYNKLQIPTTDLNRILKYQQSQDQTNAFCSVLMQQYMLRDHHRERKNYNISRTKYGKPYYIDNPNIGFNISHDNYMIMGAILESSGVIGCDIMMLTGRRSEVSCFESNFTVNEWKYILDKDHLSYRRFLELWCLKEAYIKADGRGLIIPLDDIEFSINSGKAKMIYPAGYNCMLYNEERWVGAIVWKSDASEETVIPKWLEIENIK</sequence>